<evidence type="ECO:0000313" key="1">
    <source>
        <dbReference type="EMBL" id="GJE92986.1"/>
    </source>
</evidence>
<protein>
    <submittedName>
        <fullName evidence="1">Uncharacterized protein</fullName>
    </submittedName>
</protein>
<dbReference type="EMBL" id="BPQB01000029">
    <property type="protein sequence ID" value="GJE92986.1"/>
    <property type="molecule type" value="Genomic_DNA"/>
</dbReference>
<gene>
    <name evidence="1" type="ORF">PsYK624_091450</name>
</gene>
<dbReference type="Proteomes" id="UP000703269">
    <property type="component" value="Unassembled WGS sequence"/>
</dbReference>
<reference evidence="1 2" key="1">
    <citation type="submission" date="2021-08" db="EMBL/GenBank/DDBJ databases">
        <title>Draft Genome Sequence of Phanerochaete sordida strain YK-624.</title>
        <authorList>
            <person name="Mori T."/>
            <person name="Dohra H."/>
            <person name="Suzuki T."/>
            <person name="Kawagishi H."/>
            <person name="Hirai H."/>
        </authorList>
    </citation>
    <scope>NUCLEOTIDE SEQUENCE [LARGE SCALE GENOMIC DNA]</scope>
    <source>
        <strain evidence="1 2">YK-624</strain>
    </source>
</reference>
<dbReference type="AlphaFoldDB" id="A0A9P3GDW5"/>
<keyword evidence="2" id="KW-1185">Reference proteome</keyword>
<evidence type="ECO:0000313" key="2">
    <source>
        <dbReference type="Proteomes" id="UP000703269"/>
    </source>
</evidence>
<accession>A0A9P3GDW5</accession>
<name>A0A9P3GDW5_9APHY</name>
<sequence>MLDASMREISMEERHAIAILYTASSGYTNNMPPSPHINFFEAADVAGVLINQNVMLHEPDKKVNFGPENTTQCIKIEALAWSP</sequence>
<comment type="caution">
    <text evidence="1">The sequence shown here is derived from an EMBL/GenBank/DDBJ whole genome shotgun (WGS) entry which is preliminary data.</text>
</comment>
<proteinExistence type="predicted"/>
<organism evidence="1 2">
    <name type="scientific">Phanerochaete sordida</name>
    <dbReference type="NCBI Taxonomy" id="48140"/>
    <lineage>
        <taxon>Eukaryota</taxon>
        <taxon>Fungi</taxon>
        <taxon>Dikarya</taxon>
        <taxon>Basidiomycota</taxon>
        <taxon>Agaricomycotina</taxon>
        <taxon>Agaricomycetes</taxon>
        <taxon>Polyporales</taxon>
        <taxon>Phanerochaetaceae</taxon>
        <taxon>Phanerochaete</taxon>
    </lineage>
</organism>